<evidence type="ECO:0000313" key="2">
    <source>
        <dbReference type="Proteomes" id="UP000030686"/>
    </source>
</evidence>
<organism evidence="1 2">
    <name type="scientific">Penicillium roqueforti (strain FM164)</name>
    <dbReference type="NCBI Taxonomy" id="1365484"/>
    <lineage>
        <taxon>Eukaryota</taxon>
        <taxon>Fungi</taxon>
        <taxon>Dikarya</taxon>
        <taxon>Ascomycota</taxon>
        <taxon>Pezizomycotina</taxon>
        <taxon>Eurotiomycetes</taxon>
        <taxon>Eurotiomycetidae</taxon>
        <taxon>Eurotiales</taxon>
        <taxon>Aspergillaceae</taxon>
        <taxon>Penicillium</taxon>
    </lineage>
</organism>
<protein>
    <submittedName>
        <fullName evidence="1">Uncharacterized protein</fullName>
    </submittedName>
</protein>
<sequence length="229" mass="27005">MPEPQWSNAQIPKGFPRDWLKTHDGYTAPMPEVHKIHLLSSNSDDTDGLKSSKTEDPIELPVLSPNDPVNEMYKVALSTFLHEEFQTNYMIKDDPLHYERRYVVWPGIDLNRFRLIDTPASFFRVLEMSLLSEHIYEPEGKKWAVLTAKRRTRLLKNLWERGDIRLVDEKPLLSEYQVRRVASTTRSEVETYREFLRYQHFNMGKGMIFPELWEEEEEDKYLTIASVAA</sequence>
<reference evidence="1" key="1">
    <citation type="journal article" date="2014" name="Nat. Commun.">
        <title>Multiple recent horizontal transfers of a large genomic region in cheese making fungi.</title>
        <authorList>
            <person name="Cheeseman K."/>
            <person name="Ropars J."/>
            <person name="Renault P."/>
            <person name="Dupont J."/>
            <person name="Gouzy J."/>
            <person name="Branca A."/>
            <person name="Abraham A.L."/>
            <person name="Ceppi M."/>
            <person name="Conseiller E."/>
            <person name="Debuchy R."/>
            <person name="Malagnac F."/>
            <person name="Goarin A."/>
            <person name="Silar P."/>
            <person name="Lacoste S."/>
            <person name="Sallet E."/>
            <person name="Bensimon A."/>
            <person name="Giraud T."/>
            <person name="Brygoo Y."/>
        </authorList>
    </citation>
    <scope>NUCLEOTIDE SEQUENCE [LARGE SCALE GENOMIC DNA]</scope>
    <source>
        <strain evidence="1">FM164</strain>
    </source>
</reference>
<dbReference type="OMA" id="KLWERGD"/>
<name>W6QLN1_PENRF</name>
<keyword evidence="2" id="KW-1185">Reference proteome</keyword>
<dbReference type="EMBL" id="HG792018">
    <property type="protein sequence ID" value="CDM35124.1"/>
    <property type="molecule type" value="Genomic_DNA"/>
</dbReference>
<gene>
    <name evidence="1" type="ORF">PROQFM164_S04g000005</name>
</gene>
<evidence type="ECO:0000313" key="1">
    <source>
        <dbReference type="EMBL" id="CDM35124.1"/>
    </source>
</evidence>
<dbReference type="Proteomes" id="UP000030686">
    <property type="component" value="Unassembled WGS sequence"/>
</dbReference>
<dbReference type="OrthoDB" id="4317075at2759"/>
<dbReference type="AlphaFoldDB" id="W6QLN1"/>
<proteinExistence type="predicted"/>
<accession>W6QLN1</accession>